<feature type="region of interest" description="Disordered" evidence="1">
    <location>
        <begin position="1"/>
        <end position="23"/>
    </location>
</feature>
<evidence type="ECO:0000256" key="1">
    <source>
        <dbReference type="SAM" id="MobiDB-lite"/>
    </source>
</evidence>
<accession>A0ABW9AU66</accession>
<keyword evidence="3" id="KW-1185">Reference proteome</keyword>
<dbReference type="Proteomes" id="UP001629230">
    <property type="component" value="Unassembled WGS sequence"/>
</dbReference>
<dbReference type="EMBL" id="JAQQEZ010000014">
    <property type="protein sequence ID" value="MFM0003536.1"/>
    <property type="molecule type" value="Genomic_DNA"/>
</dbReference>
<name>A0ABW9AU66_9BURK</name>
<proteinExistence type="predicted"/>
<organism evidence="2 3">
    <name type="scientific">Paraburkholderia dipogonis</name>
    <dbReference type="NCBI Taxonomy" id="1211383"/>
    <lineage>
        <taxon>Bacteria</taxon>
        <taxon>Pseudomonadati</taxon>
        <taxon>Pseudomonadota</taxon>
        <taxon>Betaproteobacteria</taxon>
        <taxon>Burkholderiales</taxon>
        <taxon>Burkholderiaceae</taxon>
        <taxon>Paraburkholderia</taxon>
    </lineage>
</organism>
<protein>
    <submittedName>
        <fullName evidence="2">Uncharacterized protein</fullName>
    </submittedName>
</protein>
<gene>
    <name evidence="2" type="ORF">PQR57_21145</name>
</gene>
<evidence type="ECO:0000313" key="3">
    <source>
        <dbReference type="Proteomes" id="UP001629230"/>
    </source>
</evidence>
<evidence type="ECO:0000313" key="2">
    <source>
        <dbReference type="EMBL" id="MFM0003536.1"/>
    </source>
</evidence>
<sequence>MLRGTQRDGKQGRSISDTDKGTIARINREQLIKCRQNAASFDAEKNSF</sequence>
<reference evidence="2 3" key="1">
    <citation type="journal article" date="2024" name="Chem. Sci.">
        <title>Discovery of megapolipeptins by genome mining of a Burkholderiales bacteria collection.</title>
        <authorList>
            <person name="Paulo B.S."/>
            <person name="Recchia M.J.J."/>
            <person name="Lee S."/>
            <person name="Fergusson C.H."/>
            <person name="Romanowski S.B."/>
            <person name="Hernandez A."/>
            <person name="Krull N."/>
            <person name="Liu D.Y."/>
            <person name="Cavanagh H."/>
            <person name="Bos A."/>
            <person name="Gray C.A."/>
            <person name="Murphy B.T."/>
            <person name="Linington R.G."/>
            <person name="Eustaquio A.S."/>
        </authorList>
    </citation>
    <scope>NUCLEOTIDE SEQUENCE [LARGE SCALE GENOMIC DNA]</scope>
    <source>
        <strain evidence="2 3">RL17-350-BIC-A</strain>
    </source>
</reference>
<dbReference type="RefSeq" id="WP_408178555.1">
    <property type="nucleotide sequence ID" value="NZ_JAQQEZ010000014.1"/>
</dbReference>
<comment type="caution">
    <text evidence="2">The sequence shown here is derived from an EMBL/GenBank/DDBJ whole genome shotgun (WGS) entry which is preliminary data.</text>
</comment>